<dbReference type="InterPro" id="IPR002813">
    <property type="entry name" value="Arg_biosynth_ArgJ"/>
</dbReference>
<dbReference type="Proteomes" id="UP000712673">
    <property type="component" value="Unassembled WGS sequence"/>
</dbReference>
<protein>
    <submittedName>
        <fullName evidence="2">Ornithine acetyltransferase</fullName>
    </submittedName>
</protein>
<reference evidence="2" key="1">
    <citation type="submission" date="2019-03" db="EMBL/GenBank/DDBJ databases">
        <title>Lake Tanganyika Metagenome-Assembled Genomes (MAGs).</title>
        <authorList>
            <person name="Tran P."/>
        </authorList>
    </citation>
    <scope>NUCLEOTIDE SEQUENCE</scope>
    <source>
        <strain evidence="2">K_DeepCast_65m_m2_066</strain>
    </source>
</reference>
<dbReference type="EMBL" id="VGLS01001057">
    <property type="protein sequence ID" value="MBM3226805.1"/>
    <property type="molecule type" value="Genomic_DNA"/>
</dbReference>
<dbReference type="PANTHER" id="PTHR23100:SF0">
    <property type="entry name" value="ARGININE BIOSYNTHESIS BIFUNCTIONAL PROTEIN ARGJ, MITOCHONDRIAL"/>
    <property type="match status" value="1"/>
</dbReference>
<organism evidence="2 3">
    <name type="scientific">Tectimicrobiota bacterium</name>
    <dbReference type="NCBI Taxonomy" id="2528274"/>
    <lineage>
        <taxon>Bacteria</taxon>
        <taxon>Pseudomonadati</taxon>
        <taxon>Nitrospinota/Tectimicrobiota group</taxon>
        <taxon>Candidatus Tectimicrobiota</taxon>
    </lineage>
</organism>
<name>A0A937W6U6_UNCTE</name>
<dbReference type="AlphaFoldDB" id="A0A937W6U6"/>
<dbReference type="GO" id="GO:0006592">
    <property type="term" value="P:ornithine biosynthetic process"/>
    <property type="evidence" value="ECO:0007669"/>
    <property type="project" value="TreeGrafter"/>
</dbReference>
<dbReference type="GO" id="GO:0004042">
    <property type="term" value="F:L-glutamate N-acetyltransferase activity"/>
    <property type="evidence" value="ECO:0007669"/>
    <property type="project" value="TreeGrafter"/>
</dbReference>
<dbReference type="GO" id="GO:0004358">
    <property type="term" value="F:L-glutamate N-acetyltransferase activity, acting on acetyl-L-ornithine as donor"/>
    <property type="evidence" value="ECO:0007669"/>
    <property type="project" value="InterPro"/>
</dbReference>
<dbReference type="Pfam" id="PF01960">
    <property type="entry name" value="ArgJ"/>
    <property type="match status" value="1"/>
</dbReference>
<evidence type="ECO:0000313" key="3">
    <source>
        <dbReference type="Proteomes" id="UP000712673"/>
    </source>
</evidence>
<dbReference type="InterPro" id="IPR016117">
    <property type="entry name" value="ArgJ-like_dom_sf"/>
</dbReference>
<accession>A0A937W6U6</accession>
<feature type="non-terminal residue" evidence="2">
    <location>
        <position position="111"/>
    </location>
</feature>
<sequence>MTIAPTLPFYPQGYLSMAANIGIKDATLDFTVIYSTARATAAGTFTQSLFCGAPVTVGRERLVDGYAQALVINSKNANVATGQQGIENAGEITSMVAAELGIAPEDVLPSS</sequence>
<dbReference type="GO" id="GO:0006526">
    <property type="term" value="P:L-arginine biosynthetic process"/>
    <property type="evidence" value="ECO:0007669"/>
    <property type="project" value="InterPro"/>
</dbReference>
<comment type="caution">
    <text evidence="2">The sequence shown here is derived from an EMBL/GenBank/DDBJ whole genome shotgun (WGS) entry which is preliminary data.</text>
</comment>
<evidence type="ECO:0000256" key="1">
    <source>
        <dbReference type="ARBA" id="ARBA00011475"/>
    </source>
</evidence>
<evidence type="ECO:0000313" key="2">
    <source>
        <dbReference type="EMBL" id="MBM3226805.1"/>
    </source>
</evidence>
<dbReference type="SUPFAM" id="SSF56266">
    <property type="entry name" value="DmpA/ArgJ-like"/>
    <property type="match status" value="1"/>
</dbReference>
<proteinExistence type="predicted"/>
<comment type="subunit">
    <text evidence="1">Heterotetramer of two alpha and two beta chains.</text>
</comment>
<dbReference type="PANTHER" id="PTHR23100">
    <property type="entry name" value="ARGININE BIOSYNTHESIS BIFUNCTIONAL PROTEIN ARGJ"/>
    <property type="match status" value="1"/>
</dbReference>
<dbReference type="Gene3D" id="3.60.70.12">
    <property type="entry name" value="L-amino peptidase D-ALA esterase/amidase"/>
    <property type="match status" value="1"/>
</dbReference>
<gene>
    <name evidence="2" type="ORF">FJZ47_23825</name>
</gene>